<protein>
    <submittedName>
        <fullName evidence="7">HAD family hydrolase</fullName>
        <ecNumber evidence="7">3.1.3.-</ecNumber>
    </submittedName>
</protein>
<dbReference type="GO" id="GO:0046872">
    <property type="term" value="F:metal ion binding"/>
    <property type="evidence" value="ECO:0007669"/>
    <property type="project" value="UniProtKB-KW"/>
</dbReference>
<keyword evidence="4 7" id="KW-0378">Hydrolase</keyword>
<keyword evidence="8" id="KW-1185">Reference proteome</keyword>
<gene>
    <name evidence="7" type="ORF">ACFPFO_11230</name>
</gene>
<reference evidence="7 8" key="1">
    <citation type="journal article" date="2019" name="Int. J. Syst. Evol. Microbiol.">
        <title>The Global Catalogue of Microorganisms (GCM) 10K type strain sequencing project: providing services to taxonomists for standard genome sequencing and annotation.</title>
        <authorList>
            <consortium name="The Broad Institute Genomics Platform"/>
            <consortium name="The Broad Institute Genome Sequencing Center for Infectious Disease"/>
            <person name="Wu L."/>
            <person name="Ma J."/>
        </authorList>
    </citation>
    <scope>NUCLEOTIDE SEQUENCE [LARGE SCALE GENOMIC DNA]</scope>
    <source>
        <strain evidence="7 8">CGMCC 1.15824</strain>
    </source>
</reference>
<evidence type="ECO:0000313" key="7">
    <source>
        <dbReference type="EMBL" id="MFC4988319.1"/>
    </source>
</evidence>
<evidence type="ECO:0000313" key="8">
    <source>
        <dbReference type="Proteomes" id="UP001595925"/>
    </source>
</evidence>
<sequence>MGVERTGGIEAVTFDLDRTLLRYERSPGTVLEAAFESVGVEPLFAVEEYYARYDEFAERSGSMAELRSACFAALAADNGHPKRLGREVAAAFADERDQSNVELLPGAARVLEELGREHRLGVVTNGARDAQRTKMEAVGLERWIDAVVVAGAETPPKPDPRPFERALGALGAASATAVHVGDSLETDVAGAAAAGLDSVWVSADPDARGQDPTYRVDSVADLSPPPWIEDAASRT</sequence>
<evidence type="ECO:0000256" key="2">
    <source>
        <dbReference type="ARBA" id="ARBA00007958"/>
    </source>
</evidence>
<dbReference type="SFLD" id="SFLDS00003">
    <property type="entry name" value="Haloacid_Dehalogenase"/>
    <property type="match status" value="1"/>
</dbReference>
<dbReference type="SFLD" id="SFLDG01129">
    <property type="entry name" value="C1.5:_HAD__Beta-PGM__Phosphata"/>
    <property type="match status" value="1"/>
</dbReference>
<evidence type="ECO:0000256" key="4">
    <source>
        <dbReference type="ARBA" id="ARBA00022801"/>
    </source>
</evidence>
<dbReference type="Pfam" id="PF00702">
    <property type="entry name" value="Hydrolase"/>
    <property type="match status" value="1"/>
</dbReference>
<keyword evidence="3" id="KW-0479">Metal-binding</keyword>
<accession>A0ABD5QFF1</accession>
<name>A0ABD5QFF1_9EURY</name>
<dbReference type="Gene3D" id="1.20.120.710">
    <property type="entry name" value="Haloacid dehalogenase hydrolase-like domain"/>
    <property type="match status" value="1"/>
</dbReference>
<feature type="region of interest" description="Disordered" evidence="6">
    <location>
        <begin position="204"/>
        <end position="235"/>
    </location>
</feature>
<dbReference type="Gene3D" id="3.40.50.1000">
    <property type="entry name" value="HAD superfamily/HAD-like"/>
    <property type="match status" value="1"/>
</dbReference>
<dbReference type="PANTHER" id="PTHR46470:SF2">
    <property type="entry name" value="GLYCERALDEHYDE 3-PHOSPHATE PHOSPHATASE"/>
    <property type="match status" value="1"/>
</dbReference>
<comment type="cofactor">
    <cofactor evidence="1">
        <name>Mg(2+)</name>
        <dbReference type="ChEBI" id="CHEBI:18420"/>
    </cofactor>
</comment>
<dbReference type="InterPro" id="IPR023214">
    <property type="entry name" value="HAD_sf"/>
</dbReference>
<dbReference type="NCBIfam" id="TIGR01509">
    <property type="entry name" value="HAD-SF-IA-v3"/>
    <property type="match status" value="1"/>
</dbReference>
<keyword evidence="5" id="KW-0460">Magnesium</keyword>
<dbReference type="GO" id="GO:0016787">
    <property type="term" value="F:hydrolase activity"/>
    <property type="evidence" value="ECO:0007669"/>
    <property type="project" value="UniProtKB-KW"/>
</dbReference>
<dbReference type="EC" id="3.1.3.-" evidence="7"/>
<evidence type="ECO:0000256" key="1">
    <source>
        <dbReference type="ARBA" id="ARBA00001946"/>
    </source>
</evidence>
<proteinExistence type="inferred from homology"/>
<evidence type="ECO:0000256" key="6">
    <source>
        <dbReference type="SAM" id="MobiDB-lite"/>
    </source>
</evidence>
<dbReference type="InterPro" id="IPR036412">
    <property type="entry name" value="HAD-like_sf"/>
</dbReference>
<evidence type="ECO:0000256" key="5">
    <source>
        <dbReference type="ARBA" id="ARBA00022842"/>
    </source>
</evidence>
<organism evidence="7 8">
    <name type="scientific">Saliphagus infecundisoli</name>
    <dbReference type="NCBI Taxonomy" id="1849069"/>
    <lineage>
        <taxon>Archaea</taxon>
        <taxon>Methanobacteriati</taxon>
        <taxon>Methanobacteriota</taxon>
        <taxon>Stenosarchaea group</taxon>
        <taxon>Halobacteria</taxon>
        <taxon>Halobacteriales</taxon>
        <taxon>Natrialbaceae</taxon>
        <taxon>Saliphagus</taxon>
    </lineage>
</organism>
<dbReference type="NCBIfam" id="TIGR01549">
    <property type="entry name" value="HAD-SF-IA-v1"/>
    <property type="match status" value="1"/>
</dbReference>
<dbReference type="SFLD" id="SFLDG01135">
    <property type="entry name" value="C1.5.6:_HAD__Beta-PGM__Phospha"/>
    <property type="match status" value="1"/>
</dbReference>
<dbReference type="SUPFAM" id="SSF56784">
    <property type="entry name" value="HAD-like"/>
    <property type="match status" value="1"/>
</dbReference>
<dbReference type="InterPro" id="IPR006439">
    <property type="entry name" value="HAD-SF_hydro_IA"/>
</dbReference>
<dbReference type="GO" id="GO:0044281">
    <property type="term" value="P:small molecule metabolic process"/>
    <property type="evidence" value="ECO:0007669"/>
    <property type="project" value="UniProtKB-ARBA"/>
</dbReference>
<dbReference type="InterPro" id="IPR051400">
    <property type="entry name" value="HAD-like_hydrolase"/>
</dbReference>
<dbReference type="PANTHER" id="PTHR46470">
    <property type="entry name" value="N-ACYLNEURAMINATE-9-PHOSPHATASE"/>
    <property type="match status" value="1"/>
</dbReference>
<comment type="caution">
    <text evidence="7">The sequence shown here is derived from an EMBL/GenBank/DDBJ whole genome shotgun (WGS) entry which is preliminary data.</text>
</comment>
<dbReference type="RefSeq" id="WP_114577481.1">
    <property type="nucleotide sequence ID" value="NZ_JAIVEF010000001.1"/>
</dbReference>
<dbReference type="Proteomes" id="UP001595925">
    <property type="component" value="Unassembled WGS sequence"/>
</dbReference>
<evidence type="ECO:0000256" key="3">
    <source>
        <dbReference type="ARBA" id="ARBA00022723"/>
    </source>
</evidence>
<dbReference type="AlphaFoldDB" id="A0ABD5QFF1"/>
<dbReference type="EMBL" id="JBHSJG010000036">
    <property type="protein sequence ID" value="MFC4988319.1"/>
    <property type="molecule type" value="Genomic_DNA"/>
</dbReference>
<comment type="similarity">
    <text evidence="2">Belongs to the HAD-like hydrolase superfamily.</text>
</comment>